<reference evidence="1 2" key="1">
    <citation type="submission" date="2016-02" db="EMBL/GenBank/DDBJ databases">
        <title>Genome analysis of coral dinoflagellate symbionts highlights evolutionary adaptations to a symbiotic lifestyle.</title>
        <authorList>
            <person name="Aranda M."/>
            <person name="Li Y."/>
            <person name="Liew Y.J."/>
            <person name="Baumgarten S."/>
            <person name="Simakov O."/>
            <person name="Wilson M."/>
            <person name="Piel J."/>
            <person name="Ashoor H."/>
            <person name="Bougouffa S."/>
            <person name="Bajic V.B."/>
            <person name="Ryu T."/>
            <person name="Ravasi T."/>
            <person name="Bayer T."/>
            <person name="Micklem G."/>
            <person name="Kim H."/>
            <person name="Bhak J."/>
            <person name="Lajeunesse T.C."/>
            <person name="Voolstra C.R."/>
        </authorList>
    </citation>
    <scope>NUCLEOTIDE SEQUENCE [LARGE SCALE GENOMIC DNA]</scope>
    <source>
        <strain evidence="1 2">CCMP2467</strain>
    </source>
</reference>
<protein>
    <submittedName>
        <fullName evidence="1">Protein N-terminal amidase</fullName>
    </submittedName>
</protein>
<keyword evidence="2" id="KW-1185">Reference proteome</keyword>
<dbReference type="Proteomes" id="UP000186817">
    <property type="component" value="Unassembled WGS sequence"/>
</dbReference>
<accession>A0A1Q9CTQ8</accession>
<organism evidence="1 2">
    <name type="scientific">Symbiodinium microadriaticum</name>
    <name type="common">Dinoflagellate</name>
    <name type="synonym">Zooxanthella microadriatica</name>
    <dbReference type="NCBI Taxonomy" id="2951"/>
    <lineage>
        <taxon>Eukaryota</taxon>
        <taxon>Sar</taxon>
        <taxon>Alveolata</taxon>
        <taxon>Dinophyceae</taxon>
        <taxon>Suessiales</taxon>
        <taxon>Symbiodiniaceae</taxon>
        <taxon>Symbiodinium</taxon>
    </lineage>
</organism>
<dbReference type="SUPFAM" id="SSF56317">
    <property type="entry name" value="Carbon-nitrogen hydrolase"/>
    <property type="match status" value="1"/>
</dbReference>
<evidence type="ECO:0000313" key="2">
    <source>
        <dbReference type="Proteomes" id="UP000186817"/>
    </source>
</evidence>
<dbReference type="InterPro" id="IPR039703">
    <property type="entry name" value="Nta1"/>
</dbReference>
<dbReference type="PANTHER" id="PTHR11750:SF26">
    <property type="entry name" value="PROTEIN N-TERMINAL AMIDASE"/>
    <property type="match status" value="1"/>
</dbReference>
<dbReference type="AlphaFoldDB" id="A0A1Q9CTQ8"/>
<dbReference type="Pfam" id="PF00795">
    <property type="entry name" value="CN_hydrolase"/>
    <property type="match status" value="1"/>
</dbReference>
<name>A0A1Q9CTQ8_SYMMI</name>
<dbReference type="OMA" id="VERNCEH"/>
<sequence>MNPLHNQVERNCEHALNMLKKKEHQLKGVHLLVLPEMIMTGYHWRDADHIQPVLEAAQGQTHKWCKSVAKMLSCVVCCGVPRRKGRKRLNSMIVTSPRGKVVEAVDKVHLYESDKTWAEPGDGFKSVETVEGLPVSPVGFGICMDINPADFKAPAEKFEFANFHLQHNSKLLVFTSAWCKNHPDDKPEAFAEKSDVELSQETIDAWLNRLRPLHGKRVIFVCANRVGKEELRLLGRDTDLCNQFCGTSCVISLEFWHLFVLMAAVCWLQGCRAMTEISMLCEVLEVPEGGVILP</sequence>
<proteinExistence type="predicted"/>
<dbReference type="InterPro" id="IPR036526">
    <property type="entry name" value="C-N_Hydrolase_sf"/>
</dbReference>
<dbReference type="PANTHER" id="PTHR11750">
    <property type="entry name" value="PROTEIN N-TERMINAL AMIDASE"/>
    <property type="match status" value="1"/>
</dbReference>
<evidence type="ECO:0000313" key="1">
    <source>
        <dbReference type="EMBL" id="OLP86275.1"/>
    </source>
</evidence>
<dbReference type="Gene3D" id="3.60.110.10">
    <property type="entry name" value="Carbon-nitrogen hydrolase"/>
    <property type="match status" value="1"/>
</dbReference>
<dbReference type="EMBL" id="LSRX01000925">
    <property type="protein sequence ID" value="OLP86275.1"/>
    <property type="molecule type" value="Genomic_DNA"/>
</dbReference>
<gene>
    <name evidence="1" type="primary">nta1</name>
    <name evidence="1" type="ORF">AK812_SmicGene32636</name>
</gene>
<dbReference type="InterPro" id="IPR003010">
    <property type="entry name" value="C-N_Hydrolase"/>
</dbReference>
<dbReference type="GO" id="GO:0070773">
    <property type="term" value="F:protein-N-terminal glutamine amidohydrolase activity"/>
    <property type="evidence" value="ECO:0007669"/>
    <property type="project" value="InterPro"/>
</dbReference>
<dbReference type="GO" id="GO:0030163">
    <property type="term" value="P:protein catabolic process"/>
    <property type="evidence" value="ECO:0007669"/>
    <property type="project" value="TreeGrafter"/>
</dbReference>
<comment type="caution">
    <text evidence="1">The sequence shown here is derived from an EMBL/GenBank/DDBJ whole genome shotgun (WGS) entry which is preliminary data.</text>
</comment>
<dbReference type="PROSITE" id="PS50263">
    <property type="entry name" value="CN_HYDROLASE"/>
    <property type="match status" value="1"/>
</dbReference>
<dbReference type="GO" id="GO:0008418">
    <property type="term" value="F:protein-N-terminal asparagine amidohydrolase activity"/>
    <property type="evidence" value="ECO:0007669"/>
    <property type="project" value="InterPro"/>
</dbReference>
<dbReference type="OrthoDB" id="201515at2759"/>